<proteinExistence type="predicted"/>
<name>A0A399QYT9_9PROT</name>
<evidence type="ECO:0000313" key="2">
    <source>
        <dbReference type="Proteomes" id="UP000265431"/>
    </source>
</evidence>
<accession>A0A399QYT9</accession>
<comment type="caution">
    <text evidence="1">The sequence shown here is derived from an EMBL/GenBank/DDBJ whole genome shotgun (WGS) entry which is preliminary data.</text>
</comment>
<dbReference type="EMBL" id="QWGB01000005">
    <property type="protein sequence ID" value="RIJ23295.1"/>
    <property type="molecule type" value="Genomic_DNA"/>
</dbReference>
<dbReference type="Proteomes" id="UP000265431">
    <property type="component" value="Unassembled WGS sequence"/>
</dbReference>
<sequence>MSQILSWIIAVLLLAGTGFGAVWPSFGQTAQQSAIGGADGSDLVTYPALSLPERDAVDAWRRWVDQGVAGRNSTGEERSDEYIDGLRQKAMAADTEFERELFTRAARDQFMRFTLPPTLADKRLKLQELGHTLSDEQLVRVQEVMHREAFSMDIENAAWLERAFDANGREWWPISEIGEDASFHLWLLVQHADHDPAFQRKVLAKMEPMIETDEVDKGSYAYLYDRVMSGAGQAQRYGTQLECRDGRYQPKLLEDEEGLEALRASVGLGPIADYLGMPRFDPAHCDAPASPD</sequence>
<dbReference type="OrthoDB" id="7632344at2"/>
<dbReference type="Pfam" id="PF20329">
    <property type="entry name" value="DUF6624"/>
    <property type="match status" value="1"/>
</dbReference>
<protein>
    <submittedName>
        <fullName evidence="1">Uncharacterized protein</fullName>
    </submittedName>
</protein>
<dbReference type="InterPro" id="IPR046732">
    <property type="entry name" value="DUF6624"/>
</dbReference>
<organism evidence="1 2">
    <name type="scientific">Henriciella barbarensis</name>
    <dbReference type="NCBI Taxonomy" id="86342"/>
    <lineage>
        <taxon>Bacteria</taxon>
        <taxon>Pseudomonadati</taxon>
        <taxon>Pseudomonadota</taxon>
        <taxon>Alphaproteobacteria</taxon>
        <taxon>Hyphomonadales</taxon>
        <taxon>Hyphomonadaceae</taxon>
        <taxon>Henriciella</taxon>
    </lineage>
</organism>
<dbReference type="AlphaFoldDB" id="A0A399QYT9"/>
<reference evidence="1 2" key="1">
    <citation type="submission" date="2018-08" db="EMBL/GenBank/DDBJ databases">
        <title>Henriciella mobilis sp. nov., isolated from seawater.</title>
        <authorList>
            <person name="Cheng H."/>
            <person name="Wu Y.-H."/>
            <person name="Xu X.-W."/>
            <person name="Guo L.-L."/>
        </authorList>
    </citation>
    <scope>NUCLEOTIDE SEQUENCE [LARGE SCALE GENOMIC DNA]</scope>
    <source>
        <strain evidence="1 2">CCUG66934</strain>
    </source>
</reference>
<evidence type="ECO:0000313" key="1">
    <source>
        <dbReference type="EMBL" id="RIJ23295.1"/>
    </source>
</evidence>
<gene>
    <name evidence="1" type="ORF">D1224_03195</name>
</gene>
<keyword evidence="2" id="KW-1185">Reference proteome</keyword>
<dbReference type="RefSeq" id="WP_119378484.1">
    <property type="nucleotide sequence ID" value="NZ_QWGB01000005.1"/>
</dbReference>